<protein>
    <submittedName>
        <fullName evidence="3">Acetate CoA-transferase subunit alpha</fullName>
        <ecNumber evidence="3">2.8.3.9</ecNumber>
    </submittedName>
</protein>
<organism evidence="3 4">
    <name type="scientific">Crassaminicella indica</name>
    <dbReference type="NCBI Taxonomy" id="2855394"/>
    <lineage>
        <taxon>Bacteria</taxon>
        <taxon>Bacillati</taxon>
        <taxon>Bacillota</taxon>
        <taxon>Clostridia</taxon>
        <taxon>Eubacteriales</taxon>
        <taxon>Clostridiaceae</taxon>
        <taxon>Crassaminicella</taxon>
    </lineage>
</organism>
<dbReference type="NCBIfam" id="TIGR02429">
    <property type="entry name" value="pcaI_scoA_fam"/>
    <property type="match status" value="1"/>
</dbReference>
<dbReference type="Pfam" id="PF01144">
    <property type="entry name" value="CoA_trans"/>
    <property type="match status" value="1"/>
</dbReference>
<evidence type="ECO:0000256" key="2">
    <source>
        <dbReference type="ARBA" id="ARBA00022679"/>
    </source>
</evidence>
<keyword evidence="2 3" id="KW-0808">Transferase</keyword>
<proteinExistence type="inferred from homology"/>
<dbReference type="InterPro" id="IPR012792">
    <property type="entry name" value="3-oxoacid_CoA-transf_A"/>
</dbReference>
<accession>A0ABX8RD71</accession>
<dbReference type="PANTHER" id="PTHR13707:SF60">
    <property type="entry name" value="ACETATE COA-TRANSFERASE SUBUNIT ALPHA"/>
    <property type="match status" value="1"/>
</dbReference>
<evidence type="ECO:0000313" key="4">
    <source>
        <dbReference type="Proteomes" id="UP000886818"/>
    </source>
</evidence>
<comment type="similarity">
    <text evidence="1">Belongs to the 3-oxoacid CoA-transferase subunit A family.</text>
</comment>
<keyword evidence="4" id="KW-1185">Reference proteome</keyword>
<evidence type="ECO:0000256" key="1">
    <source>
        <dbReference type="ARBA" id="ARBA00005612"/>
    </source>
</evidence>
<dbReference type="PANTHER" id="PTHR13707">
    <property type="entry name" value="KETOACID-COENZYME A TRANSFERASE"/>
    <property type="match status" value="1"/>
</dbReference>
<reference evidence="3" key="1">
    <citation type="submission" date="2021-07" db="EMBL/GenBank/DDBJ databases">
        <title>Complete genome sequence of Crassaminicella sp. 143-21, isolated from a deep-sea hydrothermal vent.</title>
        <authorList>
            <person name="Li X."/>
        </authorList>
    </citation>
    <scope>NUCLEOTIDE SEQUENCE</scope>
    <source>
        <strain evidence="3">143-21</strain>
    </source>
</reference>
<dbReference type="InterPro" id="IPR004165">
    <property type="entry name" value="CoA_trans_fam_I"/>
</dbReference>
<name>A0ABX8RD71_9CLOT</name>
<dbReference type="NCBIfam" id="NF007394">
    <property type="entry name" value="PRK09920.1"/>
    <property type="match status" value="1"/>
</dbReference>
<dbReference type="SMART" id="SM00882">
    <property type="entry name" value="CoA_trans"/>
    <property type="match status" value="1"/>
</dbReference>
<dbReference type="PROSITE" id="PS01273">
    <property type="entry name" value="COA_TRANSF_1"/>
    <property type="match status" value="1"/>
</dbReference>
<evidence type="ECO:0000313" key="3">
    <source>
        <dbReference type="EMBL" id="QXM06716.1"/>
    </source>
</evidence>
<dbReference type="EC" id="2.8.3.9" evidence="3"/>
<dbReference type="GO" id="GO:0047371">
    <property type="term" value="F:butyrate-acetoacetate CoA-transferase activity"/>
    <property type="evidence" value="ECO:0007669"/>
    <property type="project" value="UniProtKB-EC"/>
</dbReference>
<dbReference type="Proteomes" id="UP000886818">
    <property type="component" value="Chromosome"/>
</dbReference>
<gene>
    <name evidence="3" type="primary">atoD</name>
    <name evidence="3" type="ORF">KVH43_03055</name>
</gene>
<dbReference type="EMBL" id="CP078093">
    <property type="protein sequence ID" value="QXM06716.1"/>
    <property type="molecule type" value="Genomic_DNA"/>
</dbReference>
<dbReference type="InterPro" id="IPR004163">
    <property type="entry name" value="CoA_transf_BS"/>
</dbReference>
<sequence length="220" mass="23446">MEVFVVKKVVTLDEAMNHIKDGMTIMIGGFMAVGTPEKFMDALVEKGVKDLTIIANDAGWPDKGIGKLIINKQVKKIIASHVGLNPEVGRQMNAGEIECELVPQGTLAERIRAGGNGLGGILTPTGVGTIVEEGKEKITVDGKVYLLEKPLKADVALVGASISDKKGNLYYNKATRNFNPLIATAADLVIVGAEKIVEVGEIDGNDVMTPALYVDYIVEV</sequence>